<name>A0AAE4CWJ7_9ACTN</name>
<organism evidence="1 2">
    <name type="scientific">Catenuloplanes niger</name>
    <dbReference type="NCBI Taxonomy" id="587534"/>
    <lineage>
        <taxon>Bacteria</taxon>
        <taxon>Bacillati</taxon>
        <taxon>Actinomycetota</taxon>
        <taxon>Actinomycetes</taxon>
        <taxon>Micromonosporales</taxon>
        <taxon>Micromonosporaceae</taxon>
        <taxon>Catenuloplanes</taxon>
    </lineage>
</organism>
<proteinExistence type="predicted"/>
<dbReference type="Proteomes" id="UP001183629">
    <property type="component" value="Unassembled WGS sequence"/>
</dbReference>
<protein>
    <recommendedName>
        <fullName evidence="3">DNA-binding protein</fullName>
    </recommendedName>
</protein>
<sequence length="204" mass="22272">MFDVISAHLNHLTWIEVDGRTVAIIHANGNPVGAASQAARQIATCLPGARVAEVDQDVVGVSDIAKRVGVTREAVRLWVDGRRGPGDFPPPIGSAGGGERGSMRLWPWSVVNDWLRQYHLHDDEESLSAAQVAEINASLHRVIGPIDREWQRATRGAHVPMRMLERSPGTSGPEIDGHISGVRAEYRDAMAWHERRSVNASDAT</sequence>
<reference evidence="1 2" key="1">
    <citation type="submission" date="2023-07" db="EMBL/GenBank/DDBJ databases">
        <title>Sequencing the genomes of 1000 actinobacteria strains.</title>
        <authorList>
            <person name="Klenk H.-P."/>
        </authorList>
    </citation>
    <scope>NUCLEOTIDE SEQUENCE [LARGE SCALE GENOMIC DNA]</scope>
    <source>
        <strain evidence="1 2">DSM 44711</strain>
    </source>
</reference>
<comment type="caution">
    <text evidence="1">The sequence shown here is derived from an EMBL/GenBank/DDBJ whole genome shotgun (WGS) entry which is preliminary data.</text>
</comment>
<evidence type="ECO:0000313" key="2">
    <source>
        <dbReference type="Proteomes" id="UP001183629"/>
    </source>
</evidence>
<gene>
    <name evidence="1" type="ORF">J2S44_005853</name>
</gene>
<evidence type="ECO:0000313" key="1">
    <source>
        <dbReference type="EMBL" id="MDR7325603.1"/>
    </source>
</evidence>
<dbReference type="EMBL" id="JAVDYC010000001">
    <property type="protein sequence ID" value="MDR7325603.1"/>
    <property type="molecule type" value="Genomic_DNA"/>
</dbReference>
<dbReference type="AlphaFoldDB" id="A0AAE4CWJ7"/>
<evidence type="ECO:0008006" key="3">
    <source>
        <dbReference type="Google" id="ProtNLM"/>
    </source>
</evidence>
<keyword evidence="2" id="KW-1185">Reference proteome</keyword>
<accession>A0AAE4CWJ7</accession>
<dbReference type="RefSeq" id="WP_310420455.1">
    <property type="nucleotide sequence ID" value="NZ_JAVDYC010000001.1"/>
</dbReference>